<organism evidence="1 2">
    <name type="scientific">Arenibacter certesii</name>
    <dbReference type="NCBI Taxonomy" id="228955"/>
    <lineage>
        <taxon>Bacteria</taxon>
        <taxon>Pseudomonadati</taxon>
        <taxon>Bacteroidota</taxon>
        <taxon>Flavobacteriia</taxon>
        <taxon>Flavobacteriales</taxon>
        <taxon>Flavobacteriaceae</taxon>
        <taxon>Arenibacter</taxon>
    </lineage>
</organism>
<accession>A0A918MRV5</accession>
<sequence>MKKIILLLLLVTGNFLFAQVGIGTDLPNPSTQLEIKSSNRGVLIPQVPLTSNTDKTTISAGNLESLLVYNISTTATLTPGYYYWYQDRWERLLSDTDLPDYIVNWDVANNQFTYKDTNGNLQNIDIAGLQALTVLELNADGHTLEYADEDGIVTSIDLAEVIKNFETLTTVVANTDGSFSFTDERGNATVIDVSNLETLTTIALNGDNTNLDYTDENGVVTQVNLTALVKNLETLTTVAANTDGTFTFTDEAGQPTIIDVSNLQTLTTLVLNADNTHIDYTDEHGVVTQLNLTDLVKNLETLTVLDYDITTNRLSYKDESGAIKNINLGVGSVIYDGITNTITYKNANGVDTDLVLNHTNLTYDTDLQELIYVNSLGVTQTIGLAALVAANTINRLELNNTELTSTVNGVAASVDLRDVIQAEQKTTTVVDGMNTTVESETVGDNINYKVNVNTASGASLGVVKEAATQSTVKINEDGELSIDLTNLNRIVETSVSYTVSLKDAIILGNTNGGHVNITLPNATLENKGKRLTIKKQDGNENYYLMVFGAIDGLSELYTALPYSGWELISNGIEWKIINKF</sequence>
<keyword evidence="2" id="KW-1185">Reference proteome</keyword>
<reference evidence="1" key="1">
    <citation type="journal article" date="2014" name="Int. J. Syst. Evol. Microbiol.">
        <title>Complete genome sequence of Corynebacterium casei LMG S-19264T (=DSM 44701T), isolated from a smear-ripened cheese.</title>
        <authorList>
            <consortium name="US DOE Joint Genome Institute (JGI-PGF)"/>
            <person name="Walter F."/>
            <person name="Albersmeier A."/>
            <person name="Kalinowski J."/>
            <person name="Ruckert C."/>
        </authorList>
    </citation>
    <scope>NUCLEOTIDE SEQUENCE</scope>
    <source>
        <strain evidence="1">KCTC 12113</strain>
    </source>
</reference>
<dbReference type="RefSeq" id="WP_026815381.1">
    <property type="nucleotide sequence ID" value="NZ_BMWP01000037.1"/>
</dbReference>
<dbReference type="AlphaFoldDB" id="A0A918MRV5"/>
<reference evidence="1" key="2">
    <citation type="submission" date="2020-09" db="EMBL/GenBank/DDBJ databases">
        <authorList>
            <person name="Sun Q."/>
            <person name="Kim S."/>
        </authorList>
    </citation>
    <scope>NUCLEOTIDE SEQUENCE</scope>
    <source>
        <strain evidence="1">KCTC 12113</strain>
    </source>
</reference>
<name>A0A918MRV5_9FLAO</name>
<evidence type="ECO:0000313" key="2">
    <source>
        <dbReference type="Proteomes" id="UP000634668"/>
    </source>
</evidence>
<dbReference type="InterPro" id="IPR011044">
    <property type="entry name" value="Quino_amine_DH_bsu"/>
</dbReference>
<dbReference type="EMBL" id="BMWP01000037">
    <property type="protein sequence ID" value="GGW48841.1"/>
    <property type="molecule type" value="Genomic_DNA"/>
</dbReference>
<dbReference type="SUPFAM" id="SSF50969">
    <property type="entry name" value="YVTN repeat-like/Quinoprotein amine dehydrogenase"/>
    <property type="match status" value="1"/>
</dbReference>
<dbReference type="Proteomes" id="UP000634668">
    <property type="component" value="Unassembled WGS sequence"/>
</dbReference>
<gene>
    <name evidence="1" type="ORF">GCM10007383_36110</name>
</gene>
<protein>
    <submittedName>
        <fullName evidence="1">Uncharacterized protein</fullName>
    </submittedName>
</protein>
<proteinExistence type="predicted"/>
<comment type="caution">
    <text evidence="1">The sequence shown here is derived from an EMBL/GenBank/DDBJ whole genome shotgun (WGS) entry which is preliminary data.</text>
</comment>
<evidence type="ECO:0000313" key="1">
    <source>
        <dbReference type="EMBL" id="GGW48841.1"/>
    </source>
</evidence>